<feature type="compositionally biased region" description="Polar residues" evidence="1">
    <location>
        <begin position="74"/>
        <end position="87"/>
    </location>
</feature>
<name>A0A0Q9W4E2_DROVI</name>
<reference evidence="3 4" key="1">
    <citation type="journal article" date="2007" name="Nature">
        <title>Evolution of genes and genomes on the Drosophila phylogeny.</title>
        <authorList>
            <consortium name="Drosophila 12 Genomes Consortium"/>
            <person name="Clark A.G."/>
            <person name="Eisen M.B."/>
            <person name="Smith D.R."/>
            <person name="Bergman C.M."/>
            <person name="Oliver B."/>
            <person name="Markow T.A."/>
            <person name="Kaufman T.C."/>
            <person name="Kellis M."/>
            <person name="Gelbart W."/>
            <person name="Iyer V.N."/>
            <person name="Pollard D.A."/>
            <person name="Sackton T.B."/>
            <person name="Larracuente A.M."/>
            <person name="Singh N.D."/>
            <person name="Abad J.P."/>
            <person name="Abt D.N."/>
            <person name="Adryan B."/>
            <person name="Aguade M."/>
            <person name="Akashi H."/>
            <person name="Anderson W.W."/>
            <person name="Aquadro C.F."/>
            <person name="Ardell D.H."/>
            <person name="Arguello R."/>
            <person name="Artieri C.G."/>
            <person name="Barbash D.A."/>
            <person name="Barker D."/>
            <person name="Barsanti P."/>
            <person name="Batterham P."/>
            <person name="Batzoglou S."/>
            <person name="Begun D."/>
            <person name="Bhutkar A."/>
            <person name="Blanco E."/>
            <person name="Bosak S.A."/>
            <person name="Bradley R.K."/>
            <person name="Brand A.D."/>
            <person name="Brent M.R."/>
            <person name="Brooks A.N."/>
            <person name="Brown R.H."/>
            <person name="Butlin R.K."/>
            <person name="Caggese C."/>
            <person name="Calvi B.R."/>
            <person name="Bernardo de Carvalho A."/>
            <person name="Caspi A."/>
            <person name="Castrezana S."/>
            <person name="Celniker S.E."/>
            <person name="Chang J.L."/>
            <person name="Chapple C."/>
            <person name="Chatterji S."/>
            <person name="Chinwalla A."/>
            <person name="Civetta A."/>
            <person name="Clifton S.W."/>
            <person name="Comeron J.M."/>
            <person name="Costello J.C."/>
            <person name="Coyne J.A."/>
            <person name="Daub J."/>
            <person name="David R.G."/>
            <person name="Delcher A.L."/>
            <person name="Delehaunty K."/>
            <person name="Do C.B."/>
            <person name="Ebling H."/>
            <person name="Edwards K."/>
            <person name="Eickbush T."/>
            <person name="Evans J.D."/>
            <person name="Filipski A."/>
            <person name="Findeiss S."/>
            <person name="Freyhult E."/>
            <person name="Fulton L."/>
            <person name="Fulton R."/>
            <person name="Garcia A.C."/>
            <person name="Gardiner A."/>
            <person name="Garfield D.A."/>
            <person name="Garvin B.E."/>
            <person name="Gibson G."/>
            <person name="Gilbert D."/>
            <person name="Gnerre S."/>
            <person name="Godfrey J."/>
            <person name="Good R."/>
            <person name="Gotea V."/>
            <person name="Gravely B."/>
            <person name="Greenberg A.J."/>
            <person name="Griffiths-Jones S."/>
            <person name="Gross S."/>
            <person name="Guigo R."/>
            <person name="Gustafson E.A."/>
            <person name="Haerty W."/>
            <person name="Hahn M.W."/>
            <person name="Halligan D.L."/>
            <person name="Halpern A.L."/>
            <person name="Halter G.M."/>
            <person name="Han M.V."/>
            <person name="Heger A."/>
            <person name="Hillier L."/>
            <person name="Hinrichs A.S."/>
            <person name="Holmes I."/>
            <person name="Hoskins R.A."/>
            <person name="Hubisz M.J."/>
            <person name="Hultmark D."/>
            <person name="Huntley M.A."/>
            <person name="Jaffe D.B."/>
            <person name="Jagadeeshan S."/>
            <person name="Jeck W.R."/>
            <person name="Johnson J."/>
            <person name="Jones C.D."/>
            <person name="Jordan W.C."/>
            <person name="Karpen G.H."/>
            <person name="Kataoka E."/>
            <person name="Keightley P.D."/>
            <person name="Kheradpour P."/>
            <person name="Kirkness E.F."/>
            <person name="Koerich L.B."/>
            <person name="Kristiansen K."/>
            <person name="Kudrna D."/>
            <person name="Kulathinal R.J."/>
            <person name="Kumar S."/>
            <person name="Kwok R."/>
            <person name="Lander E."/>
            <person name="Langley C.H."/>
            <person name="Lapoint R."/>
            <person name="Lazzaro B.P."/>
            <person name="Lee S.J."/>
            <person name="Levesque L."/>
            <person name="Li R."/>
            <person name="Lin C.F."/>
            <person name="Lin M.F."/>
            <person name="Lindblad-Toh K."/>
            <person name="Llopart A."/>
            <person name="Long M."/>
            <person name="Low L."/>
            <person name="Lozovsky E."/>
            <person name="Lu J."/>
            <person name="Luo M."/>
            <person name="Machado C.A."/>
            <person name="Makalowski W."/>
            <person name="Marzo M."/>
            <person name="Matsuda M."/>
            <person name="Matzkin L."/>
            <person name="McAllister B."/>
            <person name="McBride C.S."/>
            <person name="McKernan B."/>
            <person name="McKernan K."/>
            <person name="Mendez-Lago M."/>
            <person name="Minx P."/>
            <person name="Mollenhauer M.U."/>
            <person name="Montooth K."/>
            <person name="Mount S.M."/>
            <person name="Mu X."/>
            <person name="Myers E."/>
            <person name="Negre B."/>
            <person name="Newfeld S."/>
            <person name="Nielsen R."/>
            <person name="Noor M.A."/>
            <person name="O'Grady P."/>
            <person name="Pachter L."/>
            <person name="Papaceit M."/>
            <person name="Parisi M.J."/>
            <person name="Parisi M."/>
            <person name="Parts L."/>
            <person name="Pedersen J.S."/>
            <person name="Pesole G."/>
            <person name="Phillippy A.M."/>
            <person name="Ponting C.P."/>
            <person name="Pop M."/>
            <person name="Porcelli D."/>
            <person name="Powell J.R."/>
            <person name="Prohaska S."/>
            <person name="Pruitt K."/>
            <person name="Puig M."/>
            <person name="Quesneville H."/>
            <person name="Ram K.R."/>
            <person name="Rand D."/>
            <person name="Rasmussen M.D."/>
            <person name="Reed L.K."/>
            <person name="Reenan R."/>
            <person name="Reily A."/>
            <person name="Remington K.A."/>
            <person name="Rieger T.T."/>
            <person name="Ritchie M.G."/>
            <person name="Robin C."/>
            <person name="Rogers Y.H."/>
            <person name="Rohde C."/>
            <person name="Rozas J."/>
            <person name="Rubenfield M.J."/>
            <person name="Ruiz A."/>
            <person name="Russo S."/>
            <person name="Salzberg S.L."/>
            <person name="Sanchez-Gracia A."/>
            <person name="Saranga D.J."/>
            <person name="Sato H."/>
            <person name="Schaeffer S.W."/>
            <person name="Schatz M.C."/>
            <person name="Schlenke T."/>
            <person name="Schwartz R."/>
            <person name="Segarra C."/>
            <person name="Singh R.S."/>
            <person name="Sirot L."/>
            <person name="Sirota M."/>
            <person name="Sisneros N.B."/>
            <person name="Smith C.D."/>
            <person name="Smith T.F."/>
            <person name="Spieth J."/>
            <person name="Stage D.E."/>
            <person name="Stark A."/>
            <person name="Stephan W."/>
            <person name="Strausberg R.L."/>
            <person name="Strempel S."/>
            <person name="Sturgill D."/>
            <person name="Sutton G."/>
            <person name="Sutton G.G."/>
            <person name="Tao W."/>
            <person name="Teichmann S."/>
            <person name="Tobari Y.N."/>
            <person name="Tomimura Y."/>
            <person name="Tsolas J.M."/>
            <person name="Valente V.L."/>
            <person name="Venter E."/>
            <person name="Venter J.C."/>
            <person name="Vicario S."/>
            <person name="Vieira F.G."/>
            <person name="Vilella A.J."/>
            <person name="Villasante A."/>
            <person name="Walenz B."/>
            <person name="Wang J."/>
            <person name="Wasserman M."/>
            <person name="Watts T."/>
            <person name="Wilson D."/>
            <person name="Wilson R.K."/>
            <person name="Wing R.A."/>
            <person name="Wolfner M.F."/>
            <person name="Wong A."/>
            <person name="Wong G.K."/>
            <person name="Wu C.I."/>
            <person name="Wu G."/>
            <person name="Yamamoto D."/>
            <person name="Yang H.P."/>
            <person name="Yang S.P."/>
            <person name="Yorke J.A."/>
            <person name="Yoshida K."/>
            <person name="Zdobnov E."/>
            <person name="Zhang P."/>
            <person name="Zhang Y."/>
            <person name="Zimin A.V."/>
            <person name="Baldwin J."/>
            <person name="Abdouelleil A."/>
            <person name="Abdulkadir J."/>
            <person name="Abebe A."/>
            <person name="Abera B."/>
            <person name="Abreu J."/>
            <person name="Acer S.C."/>
            <person name="Aftuck L."/>
            <person name="Alexander A."/>
            <person name="An P."/>
            <person name="Anderson E."/>
            <person name="Anderson S."/>
            <person name="Arachi H."/>
            <person name="Azer M."/>
            <person name="Bachantsang P."/>
            <person name="Barry A."/>
            <person name="Bayul T."/>
            <person name="Berlin A."/>
            <person name="Bessette D."/>
            <person name="Bloom T."/>
            <person name="Blye J."/>
            <person name="Boguslavskiy L."/>
            <person name="Bonnet C."/>
            <person name="Boukhgalter B."/>
            <person name="Bourzgui I."/>
            <person name="Brown A."/>
            <person name="Cahill P."/>
            <person name="Channer S."/>
            <person name="Cheshatsang Y."/>
            <person name="Chuda L."/>
            <person name="Citroen M."/>
            <person name="Collymore A."/>
            <person name="Cooke P."/>
            <person name="Costello M."/>
            <person name="D'Aco K."/>
            <person name="Daza R."/>
            <person name="De Haan G."/>
            <person name="DeGray S."/>
            <person name="DeMaso C."/>
            <person name="Dhargay N."/>
            <person name="Dooley K."/>
            <person name="Dooley E."/>
            <person name="Doricent M."/>
            <person name="Dorje P."/>
            <person name="Dorjee K."/>
            <person name="Dupes A."/>
            <person name="Elong R."/>
            <person name="Falk J."/>
            <person name="Farina A."/>
            <person name="Faro S."/>
            <person name="Ferguson D."/>
            <person name="Fisher S."/>
            <person name="Foley C.D."/>
            <person name="Franke A."/>
            <person name="Friedrich D."/>
            <person name="Gadbois L."/>
            <person name="Gearin G."/>
            <person name="Gearin C.R."/>
            <person name="Giannoukos G."/>
            <person name="Goode T."/>
            <person name="Graham J."/>
            <person name="Grandbois E."/>
            <person name="Grewal S."/>
            <person name="Gyaltsen K."/>
            <person name="Hafez N."/>
            <person name="Hagos B."/>
            <person name="Hall J."/>
            <person name="Henson C."/>
            <person name="Hollinger A."/>
            <person name="Honan T."/>
            <person name="Huard M.D."/>
            <person name="Hughes L."/>
            <person name="Hurhula B."/>
            <person name="Husby M.E."/>
            <person name="Kamat A."/>
            <person name="Kanga B."/>
            <person name="Kashin S."/>
            <person name="Khazanovich D."/>
            <person name="Kisner P."/>
            <person name="Lance K."/>
            <person name="Lara M."/>
            <person name="Lee W."/>
            <person name="Lennon N."/>
            <person name="Letendre F."/>
            <person name="LeVine R."/>
            <person name="Lipovsky A."/>
            <person name="Liu X."/>
            <person name="Liu J."/>
            <person name="Liu S."/>
            <person name="Lokyitsang T."/>
            <person name="Lokyitsang Y."/>
            <person name="Lubonja R."/>
            <person name="Lui A."/>
            <person name="MacDonald P."/>
            <person name="Magnisalis V."/>
            <person name="Maru K."/>
            <person name="Matthews C."/>
            <person name="McCusker W."/>
            <person name="McDonough S."/>
            <person name="Mehta T."/>
            <person name="Meldrim J."/>
            <person name="Meneus L."/>
            <person name="Mihai O."/>
            <person name="Mihalev A."/>
            <person name="Mihova T."/>
            <person name="Mittelman R."/>
            <person name="Mlenga V."/>
            <person name="Montmayeur A."/>
            <person name="Mulrain L."/>
            <person name="Navidi A."/>
            <person name="Naylor J."/>
            <person name="Negash T."/>
            <person name="Nguyen T."/>
            <person name="Nguyen N."/>
            <person name="Nicol R."/>
            <person name="Norbu C."/>
            <person name="Norbu N."/>
            <person name="Novod N."/>
            <person name="O'Neill B."/>
            <person name="Osman S."/>
            <person name="Markiewicz E."/>
            <person name="Oyono O.L."/>
            <person name="Patti C."/>
            <person name="Phunkhang P."/>
            <person name="Pierre F."/>
            <person name="Priest M."/>
            <person name="Raghuraman S."/>
            <person name="Rege F."/>
            <person name="Reyes R."/>
            <person name="Rise C."/>
            <person name="Rogov P."/>
            <person name="Ross K."/>
            <person name="Ryan E."/>
            <person name="Settipalli S."/>
            <person name="Shea T."/>
            <person name="Sherpa N."/>
            <person name="Shi L."/>
            <person name="Shih D."/>
            <person name="Sparrow T."/>
            <person name="Spaulding J."/>
            <person name="Stalker J."/>
            <person name="Stange-Thomann N."/>
            <person name="Stavropoulos S."/>
            <person name="Stone C."/>
            <person name="Strader C."/>
            <person name="Tesfaye S."/>
            <person name="Thomson T."/>
            <person name="Thoulutsang Y."/>
            <person name="Thoulutsang D."/>
            <person name="Topham K."/>
            <person name="Topping I."/>
            <person name="Tsamla T."/>
            <person name="Vassiliev H."/>
            <person name="Vo A."/>
            <person name="Wangchuk T."/>
            <person name="Wangdi T."/>
            <person name="Weiand M."/>
            <person name="Wilkinson J."/>
            <person name="Wilson A."/>
            <person name="Yadav S."/>
            <person name="Young G."/>
            <person name="Yu Q."/>
            <person name="Zembek L."/>
            <person name="Zhong D."/>
            <person name="Zimmer A."/>
            <person name="Zwirko Z."/>
            <person name="Jaffe D.B."/>
            <person name="Alvarez P."/>
            <person name="Brockman W."/>
            <person name="Butler J."/>
            <person name="Chin C."/>
            <person name="Gnerre S."/>
            <person name="Grabherr M."/>
            <person name="Kleber M."/>
            <person name="Mauceli E."/>
            <person name="MacCallum I."/>
        </authorList>
    </citation>
    <scope>NUCLEOTIDE SEQUENCE [LARGE SCALE GENOMIC DNA]</scope>
    <source>
        <strain evidence="4">Tucson 15010-1051.87</strain>
    </source>
</reference>
<protein>
    <submittedName>
        <fullName evidence="3">Uncharacterized protein</fullName>
    </submittedName>
</protein>
<proteinExistence type="predicted"/>
<accession>A0A0Q9W4E2</accession>
<keyword evidence="2" id="KW-0732">Signal</keyword>
<evidence type="ECO:0000256" key="1">
    <source>
        <dbReference type="SAM" id="MobiDB-lite"/>
    </source>
</evidence>
<evidence type="ECO:0000256" key="2">
    <source>
        <dbReference type="SAM" id="SignalP"/>
    </source>
</evidence>
<gene>
    <name evidence="3" type="primary">Dvir\GJ26414</name>
    <name evidence="3" type="ORF">Dvir_GJ26414</name>
</gene>
<feature type="region of interest" description="Disordered" evidence="1">
    <location>
        <begin position="74"/>
        <end position="116"/>
    </location>
</feature>
<dbReference type="EMBL" id="CH940648">
    <property type="protein sequence ID" value="KRF79622.1"/>
    <property type="molecule type" value="Genomic_DNA"/>
</dbReference>
<keyword evidence="4" id="KW-1185">Reference proteome</keyword>
<organism evidence="3 4">
    <name type="scientific">Drosophila virilis</name>
    <name type="common">Fruit fly</name>
    <dbReference type="NCBI Taxonomy" id="7244"/>
    <lineage>
        <taxon>Eukaryota</taxon>
        <taxon>Metazoa</taxon>
        <taxon>Ecdysozoa</taxon>
        <taxon>Arthropoda</taxon>
        <taxon>Hexapoda</taxon>
        <taxon>Insecta</taxon>
        <taxon>Pterygota</taxon>
        <taxon>Neoptera</taxon>
        <taxon>Endopterygota</taxon>
        <taxon>Diptera</taxon>
        <taxon>Brachycera</taxon>
        <taxon>Muscomorpha</taxon>
        <taxon>Ephydroidea</taxon>
        <taxon>Drosophilidae</taxon>
        <taxon>Drosophila</taxon>
    </lineage>
</organism>
<dbReference type="InParanoid" id="A0A0Q9W4E2"/>
<dbReference type="AlphaFoldDB" id="A0A0Q9W4E2"/>
<evidence type="ECO:0000313" key="4">
    <source>
        <dbReference type="Proteomes" id="UP000008792"/>
    </source>
</evidence>
<dbReference type="Proteomes" id="UP000008792">
    <property type="component" value="Unassembled WGS sequence"/>
</dbReference>
<feature type="compositionally biased region" description="Polar residues" evidence="1">
    <location>
        <begin position="94"/>
        <end position="108"/>
    </location>
</feature>
<sequence>MKPISLGLLIMAVSIVAVSGGTYRFELDNFMSEESSYLPGNVKQVKLEVNPQYAQSMPVDYIKHLNDVLSSGNFLENEAPENNTNGNGEDLNDACQNQTQSGETGQEQNLKDGTDNSATIFKTDIRIQISSKMNKERAALPTALVRSRMKRGLNRTLISLVLKKRLRNIKVR</sequence>
<evidence type="ECO:0000313" key="3">
    <source>
        <dbReference type="EMBL" id="KRF79622.1"/>
    </source>
</evidence>
<feature type="signal peptide" evidence="2">
    <location>
        <begin position="1"/>
        <end position="20"/>
    </location>
</feature>
<feature type="chain" id="PRO_5006386455" evidence="2">
    <location>
        <begin position="21"/>
        <end position="172"/>
    </location>
</feature>